<gene>
    <name evidence="2" type="ORF">G4B88_001715</name>
</gene>
<dbReference type="PANTHER" id="PTHR11654">
    <property type="entry name" value="OLIGOPEPTIDE TRANSPORTER-RELATED"/>
    <property type="match status" value="1"/>
</dbReference>
<keyword evidence="1" id="KW-0472">Membrane</keyword>
<reference evidence="2 3" key="1">
    <citation type="journal article" date="2020" name="bioRxiv">
        <title>Sequence and annotation of 42 cannabis genomes reveals extensive copy number variation in cannabinoid synthesis and pathogen resistance genes.</title>
        <authorList>
            <person name="Mckernan K.J."/>
            <person name="Helbert Y."/>
            <person name="Kane L.T."/>
            <person name="Ebling H."/>
            <person name="Zhang L."/>
            <person name="Liu B."/>
            <person name="Eaton Z."/>
            <person name="Mclaughlin S."/>
            <person name="Kingan S."/>
            <person name="Baybayan P."/>
            <person name="Concepcion G."/>
            <person name="Jordan M."/>
            <person name="Riva A."/>
            <person name="Barbazuk W."/>
            <person name="Harkins T."/>
        </authorList>
    </citation>
    <scope>NUCLEOTIDE SEQUENCE [LARGE SCALE GENOMIC DNA]</scope>
    <source>
        <strain evidence="3">cv. Jamaican Lion 4</strain>
        <tissue evidence="2">Leaf</tissue>
    </source>
</reference>
<proteinExistence type="predicted"/>
<evidence type="ECO:0000313" key="2">
    <source>
        <dbReference type="EMBL" id="KAF4401521.1"/>
    </source>
</evidence>
<evidence type="ECO:0000313" key="3">
    <source>
        <dbReference type="Proteomes" id="UP000583929"/>
    </source>
</evidence>
<sequence length="195" mass="21563">MKKLLNFNNEGRNDNDVAFSKYAGCVGIAVSIIFAILCCFAAANIEKRRLDKVPYMKNDDIIPMSMFWLVPQFFLLGGFDGILEKSIDLVFNHQAHTLSDHVMGIFSMAIIGFGKVSSVLSVLIAQKITAWGDNTSWFVENLNDSRLDKYYWILAALSSTFIFQVSTSGGFQIGNRGTLYEGGNIAEPTATSSSF</sequence>
<feature type="transmembrane region" description="Helical" evidence="1">
    <location>
        <begin position="66"/>
        <end position="83"/>
    </location>
</feature>
<name>A0A7J6I385_CANSA</name>
<dbReference type="InterPro" id="IPR036259">
    <property type="entry name" value="MFS_trans_sf"/>
</dbReference>
<dbReference type="EMBL" id="JAATIQ010000012">
    <property type="protein sequence ID" value="KAF4401521.1"/>
    <property type="molecule type" value="Genomic_DNA"/>
</dbReference>
<keyword evidence="1" id="KW-0812">Transmembrane</keyword>
<dbReference type="AlphaFoldDB" id="A0A7J6I385"/>
<keyword evidence="1" id="KW-1133">Transmembrane helix</keyword>
<evidence type="ECO:0000256" key="1">
    <source>
        <dbReference type="SAM" id="Phobius"/>
    </source>
</evidence>
<dbReference type="Proteomes" id="UP000583929">
    <property type="component" value="Unassembled WGS sequence"/>
</dbReference>
<accession>A0A7J6I385</accession>
<organism evidence="2 3">
    <name type="scientific">Cannabis sativa</name>
    <name type="common">Hemp</name>
    <name type="synonym">Marijuana</name>
    <dbReference type="NCBI Taxonomy" id="3483"/>
    <lineage>
        <taxon>Eukaryota</taxon>
        <taxon>Viridiplantae</taxon>
        <taxon>Streptophyta</taxon>
        <taxon>Embryophyta</taxon>
        <taxon>Tracheophyta</taxon>
        <taxon>Spermatophyta</taxon>
        <taxon>Magnoliopsida</taxon>
        <taxon>eudicotyledons</taxon>
        <taxon>Gunneridae</taxon>
        <taxon>Pentapetalae</taxon>
        <taxon>rosids</taxon>
        <taxon>fabids</taxon>
        <taxon>Rosales</taxon>
        <taxon>Cannabaceae</taxon>
        <taxon>Cannabis</taxon>
    </lineage>
</organism>
<feature type="transmembrane region" description="Helical" evidence="1">
    <location>
        <begin position="20"/>
        <end position="45"/>
    </location>
</feature>
<keyword evidence="3" id="KW-1185">Reference proteome</keyword>
<dbReference type="Gene3D" id="1.20.1250.20">
    <property type="entry name" value="MFS general substrate transporter like domains"/>
    <property type="match status" value="1"/>
</dbReference>
<feature type="transmembrane region" description="Helical" evidence="1">
    <location>
        <begin position="103"/>
        <end position="125"/>
    </location>
</feature>
<comment type="caution">
    <text evidence="2">The sequence shown here is derived from an EMBL/GenBank/DDBJ whole genome shotgun (WGS) entry which is preliminary data.</text>
</comment>
<protein>
    <submittedName>
        <fullName evidence="2">Uncharacterized protein</fullName>
    </submittedName>
</protein>